<gene>
    <name evidence="4" type="ORF">IYQ_00572</name>
</gene>
<sequence length="172" mass="18438">MSHPPVDPAGSRLIQSLTANPSHQEWLEQALQLALQNRQRGGRPFAALLVQNDRLVAGAVNAMHLEGDPTRHAELEALRQASQSGPLAGAIIYASGHPCPMCLSALVMNGIRAVYYAFDNHDAAPFGFDSTSSYDKLRLPLNPPPLPLIKLPVSLGATALYGDNSEAELAHE</sequence>
<evidence type="ECO:0000313" key="5">
    <source>
        <dbReference type="Proteomes" id="UP000006428"/>
    </source>
</evidence>
<organism evidence="4 5">
    <name type="scientific">Aeromonas salmonicida subsp. salmonicida 01-B526</name>
    <dbReference type="NCBI Taxonomy" id="1076135"/>
    <lineage>
        <taxon>Bacteria</taxon>
        <taxon>Pseudomonadati</taxon>
        <taxon>Pseudomonadota</taxon>
        <taxon>Gammaproteobacteria</taxon>
        <taxon>Aeromonadales</taxon>
        <taxon>Aeromonadaceae</taxon>
        <taxon>Aeromonas</taxon>
    </lineage>
</organism>
<dbReference type="InterPro" id="IPR002125">
    <property type="entry name" value="CMP_dCMP_dom"/>
</dbReference>
<accession>A0ABP2N5M3</accession>
<evidence type="ECO:0000259" key="3">
    <source>
        <dbReference type="PROSITE" id="PS51747"/>
    </source>
</evidence>
<dbReference type="Proteomes" id="UP000006428">
    <property type="component" value="Unassembled WGS sequence"/>
</dbReference>
<dbReference type="InterPro" id="IPR016193">
    <property type="entry name" value="Cytidine_deaminase-like"/>
</dbReference>
<dbReference type="Gene3D" id="3.40.140.10">
    <property type="entry name" value="Cytidine Deaminase, domain 2"/>
    <property type="match status" value="1"/>
</dbReference>
<evidence type="ECO:0000256" key="1">
    <source>
        <dbReference type="ARBA" id="ARBA00022723"/>
    </source>
</evidence>
<reference evidence="4 5" key="1">
    <citation type="journal article" date="2012" name="Front. Microbiol.">
        <title>Draft Genome Sequence of the Virulent Strain 01-B526 of the Fish Pathogen Aeromonas salmonicida.</title>
        <authorList>
            <person name="Charette S.J."/>
            <person name="Brochu F."/>
            <person name="Boyle B."/>
            <person name="Filion G."/>
            <person name="Tanaka K.H."/>
            <person name="Derome N."/>
        </authorList>
    </citation>
    <scope>NUCLEOTIDE SEQUENCE [LARGE SCALE GENOMIC DNA]</scope>
    <source>
        <strain evidence="4 5">01-B526</strain>
    </source>
</reference>
<dbReference type="SUPFAM" id="SSF53927">
    <property type="entry name" value="Cytidine deaminase-like"/>
    <property type="match status" value="1"/>
</dbReference>
<dbReference type="PROSITE" id="PS51747">
    <property type="entry name" value="CYT_DCMP_DEAMINASES_2"/>
    <property type="match status" value="1"/>
</dbReference>
<keyword evidence="2" id="KW-0862">Zinc</keyword>
<dbReference type="RefSeq" id="WP_005310007.1">
    <property type="nucleotide sequence ID" value="NZ_AGVO01000002.1"/>
</dbReference>
<evidence type="ECO:0000313" key="4">
    <source>
        <dbReference type="EMBL" id="EHI54232.1"/>
    </source>
</evidence>
<dbReference type="Pfam" id="PF00383">
    <property type="entry name" value="dCMP_cyt_deam_1"/>
    <property type="match status" value="1"/>
</dbReference>
<name>A0ABP2N5M3_AERSS</name>
<comment type="caution">
    <text evidence="4">The sequence shown here is derived from an EMBL/GenBank/DDBJ whole genome shotgun (WGS) entry which is preliminary data.</text>
</comment>
<proteinExistence type="predicted"/>
<protein>
    <submittedName>
        <fullName evidence="4">Cytidine/deoxycytidylate deaminase</fullName>
    </submittedName>
</protein>
<dbReference type="PANTHER" id="PTHR11079">
    <property type="entry name" value="CYTOSINE DEAMINASE FAMILY MEMBER"/>
    <property type="match status" value="1"/>
</dbReference>
<dbReference type="EMBL" id="AGVO01000002">
    <property type="protein sequence ID" value="EHI54232.1"/>
    <property type="molecule type" value="Genomic_DNA"/>
</dbReference>
<feature type="domain" description="CMP/dCMP-type deaminase" evidence="3">
    <location>
        <begin position="21"/>
        <end position="131"/>
    </location>
</feature>
<dbReference type="InterPro" id="IPR016192">
    <property type="entry name" value="APOBEC/CMP_deaminase_Zn-bd"/>
</dbReference>
<dbReference type="PROSITE" id="PS00903">
    <property type="entry name" value="CYT_DCMP_DEAMINASES_1"/>
    <property type="match status" value="1"/>
</dbReference>
<keyword evidence="1" id="KW-0479">Metal-binding</keyword>
<keyword evidence="5" id="KW-1185">Reference proteome</keyword>
<dbReference type="CDD" id="cd01285">
    <property type="entry name" value="nucleoside_deaminase"/>
    <property type="match status" value="1"/>
</dbReference>
<dbReference type="PANTHER" id="PTHR11079:SF161">
    <property type="entry name" value="CMP_DCMP-TYPE DEAMINASE DOMAIN-CONTAINING PROTEIN"/>
    <property type="match status" value="1"/>
</dbReference>
<evidence type="ECO:0000256" key="2">
    <source>
        <dbReference type="ARBA" id="ARBA00022833"/>
    </source>
</evidence>